<name>A0ACD0P836_9BASI</name>
<organism evidence="1 2">
    <name type="scientific">Violaceomyces palustris</name>
    <dbReference type="NCBI Taxonomy" id="1673888"/>
    <lineage>
        <taxon>Eukaryota</taxon>
        <taxon>Fungi</taxon>
        <taxon>Dikarya</taxon>
        <taxon>Basidiomycota</taxon>
        <taxon>Ustilaginomycotina</taxon>
        <taxon>Ustilaginomycetes</taxon>
        <taxon>Violaceomycetales</taxon>
        <taxon>Violaceomycetaceae</taxon>
        <taxon>Violaceomyces</taxon>
    </lineage>
</organism>
<protein>
    <submittedName>
        <fullName evidence="1">Uncharacterized protein</fullName>
    </submittedName>
</protein>
<gene>
    <name evidence="1" type="ORF">IE53DRAFT_14926</name>
</gene>
<evidence type="ECO:0000313" key="1">
    <source>
        <dbReference type="EMBL" id="PWN54177.1"/>
    </source>
</evidence>
<keyword evidence="2" id="KW-1185">Reference proteome</keyword>
<dbReference type="Proteomes" id="UP000245626">
    <property type="component" value="Unassembled WGS sequence"/>
</dbReference>
<sequence>MSTGNIQQGQWCKRILSALLLSLLSHHLFTLASASSPASPYVSLPNVHTVRSTRRNVSSYDLHSRSSTSTSHFVRVSSLNRRQSQELQDSIVAEALTDPIQAANNVESSIPGVQTQKGSGDIVQGDLIPNDDEGQQYEWNSLVYFQPSASTTGSDQGGWQQLPDTPGFTLNRSVSIPNKYGNESGIMPFYITQQDPSLVKRAILLWPGKPRDAWKYANLMMNARSVVASTFASWGITNDSVLILAPVFLNQADVTAGGCKPEEFAFTLSLWQSGAASINPKMQHSVTSYEIMDYFTDMLFNKEHYPNLNQVVVAGHSMGGQATQRYALLKKTKAYDPNMKYWVGNPGSWAWLNGNRPYMNANDSCAPNSEYDTWPYGIGGNQTKVSKYARADVIANKTAVVDRFNRRNVSYALALLDLGAGDTHCEAQWQGANHLDRGSRFIMQYSNMDGGFPAAHRAAFVANTSHQDYAMYTANSSLAVLFQDNFYDRNPDLTNTTNPGDKVKKVKNGKKSFDTPTHEKMAYGLLMGSILLIVAVFSLLPYVFSPNYEDASKWDDVNGLSGKGGIGSVFPDRYGASNGRSWDATSESMRKLL</sequence>
<accession>A0ACD0P836</accession>
<dbReference type="EMBL" id="KZ819693">
    <property type="protein sequence ID" value="PWN54177.1"/>
    <property type="molecule type" value="Genomic_DNA"/>
</dbReference>
<evidence type="ECO:0000313" key="2">
    <source>
        <dbReference type="Proteomes" id="UP000245626"/>
    </source>
</evidence>
<reference evidence="1 2" key="1">
    <citation type="journal article" date="2018" name="Mol. Biol. Evol.">
        <title>Broad Genomic Sampling Reveals a Smut Pathogenic Ancestry of the Fungal Clade Ustilaginomycotina.</title>
        <authorList>
            <person name="Kijpornyongpan T."/>
            <person name="Mondo S.J."/>
            <person name="Barry K."/>
            <person name="Sandor L."/>
            <person name="Lee J."/>
            <person name="Lipzen A."/>
            <person name="Pangilinan J."/>
            <person name="LaButti K."/>
            <person name="Hainaut M."/>
            <person name="Henrissat B."/>
            <person name="Grigoriev I.V."/>
            <person name="Spatafora J.W."/>
            <person name="Aime M.C."/>
        </authorList>
    </citation>
    <scope>NUCLEOTIDE SEQUENCE [LARGE SCALE GENOMIC DNA]</scope>
    <source>
        <strain evidence="1 2">SA 807</strain>
    </source>
</reference>
<proteinExistence type="predicted"/>